<name>A0A9J6G9E1_HAELO</name>
<dbReference type="VEuPathDB" id="VectorBase:HLOH_063370"/>
<organism evidence="2 3">
    <name type="scientific">Haemaphysalis longicornis</name>
    <name type="common">Bush tick</name>
    <dbReference type="NCBI Taxonomy" id="44386"/>
    <lineage>
        <taxon>Eukaryota</taxon>
        <taxon>Metazoa</taxon>
        <taxon>Ecdysozoa</taxon>
        <taxon>Arthropoda</taxon>
        <taxon>Chelicerata</taxon>
        <taxon>Arachnida</taxon>
        <taxon>Acari</taxon>
        <taxon>Parasitiformes</taxon>
        <taxon>Ixodida</taxon>
        <taxon>Ixodoidea</taxon>
        <taxon>Ixodidae</taxon>
        <taxon>Haemaphysalinae</taxon>
        <taxon>Haemaphysalis</taxon>
    </lineage>
</organism>
<sequence>MGPRPEDEEYDSWLKNHMCQKTPDVKSGRMEVGAALILFVHSVSKHNLRYTTLVSDGDCATYSALVGDNVYGLVPVVKEECLNHIQKRMWSGLNNLVQKSDKPLGGKGRLTKALIEKPTGYYGWALRNNLNDGAAMQRAVMATLYHATSTGHHDLTMNSAQRVPTPSAVIRLPRQRVNPSLSTSTISQAKLLQLCCLFTSASHKLFCFNTAWGQRHRMPPGHSTLSCNP</sequence>
<dbReference type="OrthoDB" id="8000439at2759"/>
<gene>
    <name evidence="2" type="ORF">HPB48_017431</name>
</gene>
<protein>
    <recommendedName>
        <fullName evidence="1">Mutator-like transposase domain-containing protein</fullName>
    </recommendedName>
</protein>
<evidence type="ECO:0000313" key="3">
    <source>
        <dbReference type="Proteomes" id="UP000821853"/>
    </source>
</evidence>
<proteinExistence type="predicted"/>
<reference evidence="2 3" key="1">
    <citation type="journal article" date="2020" name="Cell">
        <title>Large-Scale Comparative Analyses of Tick Genomes Elucidate Their Genetic Diversity and Vector Capacities.</title>
        <authorList>
            <consortium name="Tick Genome and Microbiome Consortium (TIGMIC)"/>
            <person name="Jia N."/>
            <person name="Wang J."/>
            <person name="Shi W."/>
            <person name="Du L."/>
            <person name="Sun Y."/>
            <person name="Zhan W."/>
            <person name="Jiang J.F."/>
            <person name="Wang Q."/>
            <person name="Zhang B."/>
            <person name="Ji P."/>
            <person name="Bell-Sakyi L."/>
            <person name="Cui X.M."/>
            <person name="Yuan T.T."/>
            <person name="Jiang B.G."/>
            <person name="Yang W.F."/>
            <person name="Lam T.T."/>
            <person name="Chang Q.C."/>
            <person name="Ding S.J."/>
            <person name="Wang X.J."/>
            <person name="Zhu J.G."/>
            <person name="Ruan X.D."/>
            <person name="Zhao L."/>
            <person name="Wei J.T."/>
            <person name="Ye R.Z."/>
            <person name="Que T.C."/>
            <person name="Du C.H."/>
            <person name="Zhou Y.H."/>
            <person name="Cheng J.X."/>
            <person name="Dai P.F."/>
            <person name="Guo W.B."/>
            <person name="Han X.H."/>
            <person name="Huang E.J."/>
            <person name="Li L.F."/>
            <person name="Wei W."/>
            <person name="Gao Y.C."/>
            <person name="Liu J.Z."/>
            <person name="Shao H.Z."/>
            <person name="Wang X."/>
            <person name="Wang C.C."/>
            <person name="Yang T.C."/>
            <person name="Huo Q.B."/>
            <person name="Li W."/>
            <person name="Chen H.Y."/>
            <person name="Chen S.E."/>
            <person name="Zhou L.G."/>
            <person name="Ni X.B."/>
            <person name="Tian J.H."/>
            <person name="Sheng Y."/>
            <person name="Liu T."/>
            <person name="Pan Y.S."/>
            <person name="Xia L.Y."/>
            <person name="Li J."/>
            <person name="Zhao F."/>
            <person name="Cao W.C."/>
        </authorList>
    </citation>
    <scope>NUCLEOTIDE SEQUENCE [LARGE SCALE GENOMIC DNA]</scope>
    <source>
        <strain evidence="2">HaeL-2018</strain>
    </source>
</reference>
<evidence type="ECO:0000313" key="2">
    <source>
        <dbReference type="EMBL" id="KAH9372090.1"/>
    </source>
</evidence>
<accession>A0A9J6G9E1</accession>
<dbReference type="InterPro" id="IPR049012">
    <property type="entry name" value="Mutator_transp_dom"/>
</dbReference>
<evidence type="ECO:0000259" key="1">
    <source>
        <dbReference type="Pfam" id="PF20700"/>
    </source>
</evidence>
<feature type="domain" description="Mutator-like transposase" evidence="1">
    <location>
        <begin position="14"/>
        <end position="152"/>
    </location>
</feature>
<dbReference type="Pfam" id="PF20700">
    <property type="entry name" value="Mutator"/>
    <property type="match status" value="1"/>
</dbReference>
<dbReference type="EMBL" id="JABSTR010000005">
    <property type="protein sequence ID" value="KAH9372090.1"/>
    <property type="molecule type" value="Genomic_DNA"/>
</dbReference>
<keyword evidence="3" id="KW-1185">Reference proteome</keyword>
<dbReference type="Proteomes" id="UP000821853">
    <property type="component" value="Chromosome 3"/>
</dbReference>
<dbReference type="AlphaFoldDB" id="A0A9J6G9E1"/>
<comment type="caution">
    <text evidence="2">The sequence shown here is derived from an EMBL/GenBank/DDBJ whole genome shotgun (WGS) entry which is preliminary data.</text>
</comment>